<dbReference type="Ensembl" id="ENSOART00020074067.1">
    <property type="protein sequence ID" value="ENSOARP00020051836.1"/>
    <property type="gene ID" value="ENSOARG00020035158.1"/>
</dbReference>
<protein>
    <submittedName>
        <fullName evidence="1">Uncharacterized protein</fullName>
    </submittedName>
</protein>
<reference evidence="1" key="2">
    <citation type="submission" date="2025-08" db="UniProtKB">
        <authorList>
            <consortium name="Ensembl"/>
        </authorList>
    </citation>
    <scope>IDENTIFICATION</scope>
</reference>
<accession>A0AC11E1R7</accession>
<sequence length="168" mass="18797">MPIEMVTPSNHLVLCHPLLLSSIFPSIRVFSSESALCIRWPKYGNFSFNITPSDKYSGLISFRMDWLDLLAVQGTLKSLLQHHSSKASILWCSAFFIVQLSHPYMTTGKTIALIKWTFVGKVMSLLFNMLSRLVIPTPVFLPGESQGRGSLVGCRLWGRTESDTTEAT</sequence>
<reference evidence="1" key="1">
    <citation type="submission" date="2020-11" db="EMBL/GenBank/DDBJ databases">
        <authorList>
            <person name="Davenport K.M."/>
            <person name="Bickhart D.M."/>
            <person name="Smith T.P.L."/>
            <person name="Murdoch B.M."/>
            <person name="Rosen B.D."/>
        </authorList>
    </citation>
    <scope>NUCLEOTIDE SEQUENCE [LARGE SCALE GENOMIC DNA]</scope>
    <source>
        <strain evidence="1">OAR_USU_Benz2616</strain>
    </source>
</reference>
<evidence type="ECO:0000313" key="1">
    <source>
        <dbReference type="Ensembl" id="ENSOARP00020051836.1"/>
    </source>
</evidence>
<proteinExistence type="predicted"/>
<reference evidence="1" key="3">
    <citation type="submission" date="2025-09" db="UniProtKB">
        <authorList>
            <consortium name="Ensembl"/>
        </authorList>
    </citation>
    <scope>IDENTIFICATION</scope>
</reference>
<organism evidence="1">
    <name type="scientific">Ovis aries</name>
    <name type="common">Sheep</name>
    <dbReference type="NCBI Taxonomy" id="9940"/>
    <lineage>
        <taxon>Eukaryota</taxon>
        <taxon>Metazoa</taxon>
        <taxon>Chordata</taxon>
        <taxon>Craniata</taxon>
        <taxon>Vertebrata</taxon>
        <taxon>Euteleostomi</taxon>
        <taxon>Mammalia</taxon>
        <taxon>Eutheria</taxon>
        <taxon>Laurasiatheria</taxon>
        <taxon>Artiodactyla</taxon>
        <taxon>Ruminantia</taxon>
        <taxon>Pecora</taxon>
        <taxon>Bovidae</taxon>
        <taxon>Caprinae</taxon>
        <taxon>Ovis</taxon>
    </lineage>
</organism>
<name>A0AC11E1R7_SHEEP</name>